<dbReference type="STRING" id="97972.A0A2V1E6Q4"/>
<dbReference type="InterPro" id="IPR036770">
    <property type="entry name" value="Ankyrin_rpt-contain_sf"/>
</dbReference>
<dbReference type="PROSITE" id="PS50088">
    <property type="entry name" value="ANK_REPEAT"/>
    <property type="match status" value="1"/>
</dbReference>
<feature type="compositionally biased region" description="Polar residues" evidence="2">
    <location>
        <begin position="1"/>
        <end position="11"/>
    </location>
</feature>
<dbReference type="SUPFAM" id="SSF48403">
    <property type="entry name" value="Ankyrin repeat"/>
    <property type="match status" value="1"/>
</dbReference>
<dbReference type="PROSITE" id="PS50297">
    <property type="entry name" value="ANK_REP_REGION"/>
    <property type="match status" value="1"/>
</dbReference>
<feature type="repeat" description="ANK" evidence="1">
    <location>
        <begin position="352"/>
        <end position="379"/>
    </location>
</feature>
<feature type="compositionally biased region" description="Basic and acidic residues" evidence="2">
    <location>
        <begin position="26"/>
        <end position="42"/>
    </location>
</feature>
<organism evidence="3 4">
    <name type="scientific">Periconia macrospinosa</name>
    <dbReference type="NCBI Taxonomy" id="97972"/>
    <lineage>
        <taxon>Eukaryota</taxon>
        <taxon>Fungi</taxon>
        <taxon>Dikarya</taxon>
        <taxon>Ascomycota</taxon>
        <taxon>Pezizomycotina</taxon>
        <taxon>Dothideomycetes</taxon>
        <taxon>Pleosporomycetidae</taxon>
        <taxon>Pleosporales</taxon>
        <taxon>Massarineae</taxon>
        <taxon>Periconiaceae</taxon>
        <taxon>Periconia</taxon>
    </lineage>
</organism>
<dbReference type="PANTHER" id="PTHR39607">
    <property type="entry name" value="XANTHOCILLIN BIOSYNTHESIS CLUSTER TRANSCRIPTION FACTOR XANC-RELATED"/>
    <property type="match status" value="1"/>
</dbReference>
<evidence type="ECO:0000256" key="2">
    <source>
        <dbReference type="SAM" id="MobiDB-lite"/>
    </source>
</evidence>
<reference evidence="3 4" key="1">
    <citation type="journal article" date="2018" name="Sci. Rep.">
        <title>Comparative genomics provides insights into the lifestyle and reveals functional heterogeneity of dark septate endophytic fungi.</title>
        <authorList>
            <person name="Knapp D.G."/>
            <person name="Nemeth J.B."/>
            <person name="Barry K."/>
            <person name="Hainaut M."/>
            <person name="Henrissat B."/>
            <person name="Johnson J."/>
            <person name="Kuo A."/>
            <person name="Lim J.H.P."/>
            <person name="Lipzen A."/>
            <person name="Nolan M."/>
            <person name="Ohm R.A."/>
            <person name="Tamas L."/>
            <person name="Grigoriev I.V."/>
            <person name="Spatafora J.W."/>
            <person name="Nagy L.G."/>
            <person name="Kovacs G.M."/>
        </authorList>
    </citation>
    <scope>NUCLEOTIDE SEQUENCE [LARGE SCALE GENOMIC DNA]</scope>
    <source>
        <strain evidence="3 4">DSE2036</strain>
    </source>
</reference>
<dbReference type="OrthoDB" id="3945980at2759"/>
<keyword evidence="4" id="KW-1185">Reference proteome</keyword>
<dbReference type="SMART" id="SM00248">
    <property type="entry name" value="ANK"/>
    <property type="match status" value="2"/>
</dbReference>
<sequence length="379" mass="41171">MSTSPPTSNSFKCGRPPNSAYIDLMKPNEDWRTMKDATERRRVQNRLAQRAYRRNLRDKNSEVQMLKKQLQKLRKGNDGSTISSSLSRTSFRSPSPDLLSSNTSSSRSSSHSHSSSSSSNDGEDYHHNQNNNSIVGKNMITSESDLDDQRPAASSPRSCASYSFNNDAVDINMEAEFLRPTSWMDKLLSGGVREPLDTAGPVLPSFDLLPALDFTSCKTGIIDSAPSNQVSNDFTLISEPIENQLGTPVTASDWVHASDAAAAGSPSFEPLGLATDSGYHLGRRETPNMDDIPSSSLFPLPPPAATTSNCRPEIAPDVNASLLHLAVASGQLETVRLIIKHNNYLILERDSKGYTPIQLAIMSGLTDIVELLLENGGSS</sequence>
<evidence type="ECO:0000313" key="3">
    <source>
        <dbReference type="EMBL" id="PVI05769.1"/>
    </source>
</evidence>
<dbReference type="AlphaFoldDB" id="A0A2V1E6Q4"/>
<evidence type="ECO:0000256" key="1">
    <source>
        <dbReference type="PROSITE-ProRule" id="PRU00023"/>
    </source>
</evidence>
<protein>
    <submittedName>
        <fullName evidence="3">Uncharacterized protein</fullName>
    </submittedName>
</protein>
<accession>A0A2V1E6Q4</accession>
<gene>
    <name evidence="3" type="ORF">DM02DRAFT_650441</name>
</gene>
<proteinExistence type="predicted"/>
<dbReference type="EMBL" id="KZ805312">
    <property type="protein sequence ID" value="PVI05769.1"/>
    <property type="molecule type" value="Genomic_DNA"/>
</dbReference>
<feature type="region of interest" description="Disordered" evidence="2">
    <location>
        <begin position="1"/>
        <end position="133"/>
    </location>
</feature>
<feature type="compositionally biased region" description="Low complexity" evidence="2">
    <location>
        <begin position="80"/>
        <end position="120"/>
    </location>
</feature>
<dbReference type="PANTHER" id="PTHR39607:SF3">
    <property type="entry name" value="BZIP DOMAIN-CONTAINING PROTEIN"/>
    <property type="match status" value="1"/>
</dbReference>
<dbReference type="Pfam" id="PF12796">
    <property type="entry name" value="Ank_2"/>
    <property type="match status" value="1"/>
</dbReference>
<dbReference type="InterPro" id="IPR052635">
    <property type="entry name" value="Sec_Metab_Biosynth_Reg"/>
</dbReference>
<dbReference type="CDD" id="cd14688">
    <property type="entry name" value="bZIP_YAP"/>
    <property type="match status" value="1"/>
</dbReference>
<dbReference type="Proteomes" id="UP000244855">
    <property type="component" value="Unassembled WGS sequence"/>
</dbReference>
<dbReference type="Gene3D" id="1.25.40.20">
    <property type="entry name" value="Ankyrin repeat-containing domain"/>
    <property type="match status" value="1"/>
</dbReference>
<name>A0A2V1E6Q4_9PLEO</name>
<evidence type="ECO:0000313" key="4">
    <source>
        <dbReference type="Proteomes" id="UP000244855"/>
    </source>
</evidence>
<keyword evidence="1" id="KW-0040">ANK repeat</keyword>
<dbReference type="InterPro" id="IPR002110">
    <property type="entry name" value="Ankyrin_rpt"/>
</dbReference>